<accession>C0E106</accession>
<reference evidence="1 2" key="1">
    <citation type="submission" date="2009-01" db="EMBL/GenBank/DDBJ databases">
        <authorList>
            <person name="Fulton L."/>
            <person name="Clifton S."/>
            <person name="Chinwalla A.T."/>
            <person name="Mitreva M."/>
            <person name="Sodergren E."/>
            <person name="Weinstock G."/>
            <person name="Clifton S."/>
            <person name="Dooling D.J."/>
            <person name="Fulton B."/>
            <person name="Minx P."/>
            <person name="Pepin K.H."/>
            <person name="Johnson M."/>
            <person name="Bhonagiri V."/>
            <person name="Nash W.E."/>
            <person name="Mardis E.R."/>
            <person name="Wilson R.K."/>
        </authorList>
    </citation>
    <scope>NUCLEOTIDE SEQUENCE [LARGE SCALE GENOMIC DNA]</scope>
    <source>
        <strain evidence="1 2">ATCC 33806</strain>
    </source>
</reference>
<evidence type="ECO:0000313" key="2">
    <source>
        <dbReference type="Proteomes" id="UP000006247"/>
    </source>
</evidence>
<dbReference type="Proteomes" id="UP000006247">
    <property type="component" value="Unassembled WGS sequence"/>
</dbReference>
<proteinExistence type="predicted"/>
<organism evidence="1 2">
    <name type="scientific">Corynebacterium matruchotii ATCC 33806</name>
    <dbReference type="NCBI Taxonomy" id="566549"/>
    <lineage>
        <taxon>Bacteria</taxon>
        <taxon>Bacillati</taxon>
        <taxon>Actinomycetota</taxon>
        <taxon>Actinomycetes</taxon>
        <taxon>Mycobacteriales</taxon>
        <taxon>Corynebacteriaceae</taxon>
        <taxon>Corynebacterium</taxon>
    </lineage>
</organism>
<dbReference type="AlphaFoldDB" id="C0E106"/>
<name>C0E106_9CORY</name>
<dbReference type="EMBL" id="ACEB01000006">
    <property type="protein sequence ID" value="EEG27804.1"/>
    <property type="molecule type" value="Genomic_DNA"/>
</dbReference>
<evidence type="ECO:0000313" key="1">
    <source>
        <dbReference type="EMBL" id="EEG27804.1"/>
    </source>
</evidence>
<protein>
    <submittedName>
        <fullName evidence="1">Uncharacterized protein</fullName>
    </submittedName>
</protein>
<dbReference type="HOGENOM" id="CLU_3250165_0_0_11"/>
<comment type="caution">
    <text evidence="1">The sequence shown here is derived from an EMBL/GenBank/DDBJ whole genome shotgun (WGS) entry which is preliminary data.</text>
</comment>
<sequence length="42" mass="4925">MDSSKNPGQQIMFPIHPHYRSLIGNNERQVLLLLRNVNAFKF</sequence>
<gene>
    <name evidence="1" type="ORF">CORMATOL_00656</name>
</gene>